<dbReference type="Proteomes" id="UP000735302">
    <property type="component" value="Unassembled WGS sequence"/>
</dbReference>
<reference evidence="2 3" key="1">
    <citation type="journal article" date="2021" name="Elife">
        <title>Chloroplast acquisition without the gene transfer in kleptoplastic sea slugs, Plakobranchus ocellatus.</title>
        <authorList>
            <person name="Maeda T."/>
            <person name="Takahashi S."/>
            <person name="Yoshida T."/>
            <person name="Shimamura S."/>
            <person name="Takaki Y."/>
            <person name="Nagai Y."/>
            <person name="Toyoda A."/>
            <person name="Suzuki Y."/>
            <person name="Arimoto A."/>
            <person name="Ishii H."/>
            <person name="Satoh N."/>
            <person name="Nishiyama T."/>
            <person name="Hasebe M."/>
            <person name="Maruyama T."/>
            <person name="Minagawa J."/>
            <person name="Obokata J."/>
            <person name="Shigenobu S."/>
        </authorList>
    </citation>
    <scope>NUCLEOTIDE SEQUENCE [LARGE SCALE GENOMIC DNA]</scope>
</reference>
<evidence type="ECO:0000313" key="3">
    <source>
        <dbReference type="Proteomes" id="UP000735302"/>
    </source>
</evidence>
<evidence type="ECO:0000313" key="2">
    <source>
        <dbReference type="EMBL" id="GFN96261.1"/>
    </source>
</evidence>
<feature type="chain" id="PRO_5043932362" evidence="1">
    <location>
        <begin position="20"/>
        <end position="78"/>
    </location>
</feature>
<proteinExistence type="predicted"/>
<comment type="caution">
    <text evidence="2">The sequence shown here is derived from an EMBL/GenBank/DDBJ whole genome shotgun (WGS) entry which is preliminary data.</text>
</comment>
<dbReference type="EMBL" id="BLXT01002664">
    <property type="protein sequence ID" value="GFN96261.1"/>
    <property type="molecule type" value="Genomic_DNA"/>
</dbReference>
<name>A0AAV3ZP21_9GAST</name>
<accession>A0AAV3ZP21</accession>
<dbReference type="AlphaFoldDB" id="A0AAV3ZP21"/>
<organism evidence="2 3">
    <name type="scientific">Plakobranchus ocellatus</name>
    <dbReference type="NCBI Taxonomy" id="259542"/>
    <lineage>
        <taxon>Eukaryota</taxon>
        <taxon>Metazoa</taxon>
        <taxon>Spiralia</taxon>
        <taxon>Lophotrochozoa</taxon>
        <taxon>Mollusca</taxon>
        <taxon>Gastropoda</taxon>
        <taxon>Heterobranchia</taxon>
        <taxon>Euthyneura</taxon>
        <taxon>Panpulmonata</taxon>
        <taxon>Sacoglossa</taxon>
        <taxon>Placobranchoidea</taxon>
        <taxon>Plakobranchidae</taxon>
        <taxon>Plakobranchus</taxon>
    </lineage>
</organism>
<keyword evidence="3" id="KW-1185">Reference proteome</keyword>
<sequence>MLIFLLTTLATLSIHTACAYSSNGLYGRGDRDTLEEVIDSLTRPSHRDQEDSIDLDDFLTLLGRISTYMYFFFYNSYY</sequence>
<keyword evidence="1" id="KW-0732">Signal</keyword>
<evidence type="ECO:0000256" key="1">
    <source>
        <dbReference type="SAM" id="SignalP"/>
    </source>
</evidence>
<gene>
    <name evidence="2" type="ORF">PoB_002276700</name>
</gene>
<protein>
    <submittedName>
        <fullName evidence="2">Uncharacterized protein</fullName>
    </submittedName>
</protein>
<feature type="signal peptide" evidence="1">
    <location>
        <begin position="1"/>
        <end position="19"/>
    </location>
</feature>